<evidence type="ECO:0000313" key="3">
    <source>
        <dbReference type="Proteomes" id="UP001596956"/>
    </source>
</evidence>
<dbReference type="InterPro" id="IPR013901">
    <property type="entry name" value="Anthrone_oxy"/>
</dbReference>
<feature type="transmembrane region" description="Helical" evidence="1">
    <location>
        <begin position="80"/>
        <end position="99"/>
    </location>
</feature>
<proteinExistence type="predicted"/>
<gene>
    <name evidence="2" type="ORF">ACFQZU_07040</name>
</gene>
<keyword evidence="1" id="KW-0472">Membrane</keyword>
<keyword evidence="3" id="KW-1185">Reference proteome</keyword>
<feature type="transmembrane region" description="Helical" evidence="1">
    <location>
        <begin position="6"/>
        <end position="33"/>
    </location>
</feature>
<sequence>MVDGALSLVSVLGTGIVAGVFFAVAVSVLPALADMEPGPYITTHRALGKGYHPHMPLIVTAALLADAALVFITPSPGARLLFAVAAVLLVGVQAVSQFGNVPINRRLGRTPTDPVPGDWADPRPLWRRWHALRTAFAVLALLATGCAVLLR</sequence>
<accession>A0ABW3BCL7</accession>
<comment type="caution">
    <text evidence="2">The sequence shown here is derived from an EMBL/GenBank/DDBJ whole genome shotgun (WGS) entry which is preliminary data.</text>
</comment>
<dbReference type="Pfam" id="PF08592">
    <property type="entry name" value="Anthrone_oxy"/>
    <property type="match status" value="1"/>
</dbReference>
<keyword evidence="1" id="KW-1133">Transmembrane helix</keyword>
<organism evidence="2 3">
    <name type="scientific">Streptomonospora algeriensis</name>
    <dbReference type="NCBI Taxonomy" id="995084"/>
    <lineage>
        <taxon>Bacteria</taxon>
        <taxon>Bacillati</taxon>
        <taxon>Actinomycetota</taxon>
        <taxon>Actinomycetes</taxon>
        <taxon>Streptosporangiales</taxon>
        <taxon>Nocardiopsidaceae</taxon>
        <taxon>Streptomonospora</taxon>
    </lineage>
</organism>
<keyword evidence="1" id="KW-0812">Transmembrane</keyword>
<protein>
    <submittedName>
        <fullName evidence="2">DUF1772 domain-containing protein</fullName>
    </submittedName>
</protein>
<evidence type="ECO:0000313" key="2">
    <source>
        <dbReference type="EMBL" id="MFD0801071.1"/>
    </source>
</evidence>
<name>A0ABW3BCL7_9ACTN</name>
<dbReference type="Proteomes" id="UP001596956">
    <property type="component" value="Unassembled WGS sequence"/>
</dbReference>
<feature type="transmembrane region" description="Helical" evidence="1">
    <location>
        <begin position="131"/>
        <end position="150"/>
    </location>
</feature>
<dbReference type="EMBL" id="JBHTHR010000143">
    <property type="protein sequence ID" value="MFD0801071.1"/>
    <property type="molecule type" value="Genomic_DNA"/>
</dbReference>
<evidence type="ECO:0000256" key="1">
    <source>
        <dbReference type="SAM" id="Phobius"/>
    </source>
</evidence>
<feature type="transmembrane region" description="Helical" evidence="1">
    <location>
        <begin position="54"/>
        <end position="74"/>
    </location>
</feature>
<reference evidence="3" key="1">
    <citation type="journal article" date="2019" name="Int. J. Syst. Evol. Microbiol.">
        <title>The Global Catalogue of Microorganisms (GCM) 10K type strain sequencing project: providing services to taxonomists for standard genome sequencing and annotation.</title>
        <authorList>
            <consortium name="The Broad Institute Genomics Platform"/>
            <consortium name="The Broad Institute Genome Sequencing Center for Infectious Disease"/>
            <person name="Wu L."/>
            <person name="Ma J."/>
        </authorList>
    </citation>
    <scope>NUCLEOTIDE SEQUENCE [LARGE SCALE GENOMIC DNA]</scope>
    <source>
        <strain evidence="3">CCUG 63369</strain>
    </source>
</reference>